<keyword evidence="5 9" id="KW-0862">Zinc</keyword>
<dbReference type="InterPro" id="IPR036390">
    <property type="entry name" value="WH_DNA-bd_sf"/>
</dbReference>
<evidence type="ECO:0000256" key="3">
    <source>
        <dbReference type="ARBA" id="ARBA00022490"/>
    </source>
</evidence>
<dbReference type="CDD" id="cd07153">
    <property type="entry name" value="Fur_like"/>
    <property type="match status" value="1"/>
</dbReference>
<comment type="cofactor">
    <cofactor evidence="9">
        <name>Zn(2+)</name>
        <dbReference type="ChEBI" id="CHEBI:29105"/>
    </cofactor>
    <text evidence="9">Binds 1 zinc ion per subunit.</text>
</comment>
<dbReference type="RefSeq" id="WP_160643593.1">
    <property type="nucleotide sequence ID" value="NZ_SIJB01000004.1"/>
</dbReference>
<dbReference type="GO" id="GO:0005737">
    <property type="term" value="C:cytoplasm"/>
    <property type="evidence" value="ECO:0007669"/>
    <property type="project" value="UniProtKB-SubCell"/>
</dbReference>
<dbReference type="GO" id="GO:0045892">
    <property type="term" value="P:negative regulation of DNA-templated transcription"/>
    <property type="evidence" value="ECO:0007669"/>
    <property type="project" value="TreeGrafter"/>
</dbReference>
<dbReference type="EMBL" id="SIJB01000004">
    <property type="protein sequence ID" value="NBI27539.1"/>
    <property type="molecule type" value="Genomic_DNA"/>
</dbReference>
<dbReference type="InterPro" id="IPR043135">
    <property type="entry name" value="Fur_C"/>
</dbReference>
<sequence length="140" mass="16620">MLTIDQVLKMLSEQGFRITEQRKSLIELFVENGSYLTAQGVYKYMSNQYSGLSFDTVYRNLRLMKEVGVIEQFVFEDGIKFKIRCEDESHHHHLICLECEKTYSIHYCPVQYVPELPDQFQIVNHKFELYGFCKDCQKEV</sequence>
<comment type="similarity">
    <text evidence="2">Belongs to the Fur family.</text>
</comment>
<dbReference type="GO" id="GO:0000976">
    <property type="term" value="F:transcription cis-regulatory region binding"/>
    <property type="evidence" value="ECO:0007669"/>
    <property type="project" value="TreeGrafter"/>
</dbReference>
<reference evidence="11 12" key="1">
    <citation type="submission" date="2019-01" db="EMBL/GenBank/DDBJ databases">
        <title>Chengkuizengella sp. nov., isolated from deep-sea sediment of East Pacific Ocean.</title>
        <authorList>
            <person name="Yang J."/>
            <person name="Lai Q."/>
            <person name="Shao Z."/>
        </authorList>
    </citation>
    <scope>NUCLEOTIDE SEQUENCE [LARGE SCALE GENOMIC DNA]</scope>
    <source>
        <strain evidence="11 12">YPA3-1-1</strain>
    </source>
</reference>
<keyword evidence="4" id="KW-0678">Repressor</keyword>
<evidence type="ECO:0000256" key="1">
    <source>
        <dbReference type="ARBA" id="ARBA00004496"/>
    </source>
</evidence>
<dbReference type="Gene3D" id="3.30.1490.190">
    <property type="match status" value="1"/>
</dbReference>
<dbReference type="GO" id="GO:0003700">
    <property type="term" value="F:DNA-binding transcription factor activity"/>
    <property type="evidence" value="ECO:0007669"/>
    <property type="project" value="InterPro"/>
</dbReference>
<dbReference type="PANTHER" id="PTHR33202">
    <property type="entry name" value="ZINC UPTAKE REGULATION PROTEIN"/>
    <property type="match status" value="1"/>
</dbReference>
<evidence type="ECO:0000256" key="7">
    <source>
        <dbReference type="ARBA" id="ARBA00023125"/>
    </source>
</evidence>
<dbReference type="InterPro" id="IPR002481">
    <property type="entry name" value="FUR"/>
</dbReference>
<evidence type="ECO:0000256" key="10">
    <source>
        <dbReference type="PIRSR" id="PIRSR602481-2"/>
    </source>
</evidence>
<dbReference type="Proteomes" id="UP000448943">
    <property type="component" value="Unassembled WGS sequence"/>
</dbReference>
<evidence type="ECO:0000256" key="6">
    <source>
        <dbReference type="ARBA" id="ARBA00023015"/>
    </source>
</evidence>
<evidence type="ECO:0000256" key="4">
    <source>
        <dbReference type="ARBA" id="ARBA00022491"/>
    </source>
</evidence>
<dbReference type="PANTHER" id="PTHR33202:SF1">
    <property type="entry name" value="FERRIC UPTAKE REGULATION PROTEIN"/>
    <property type="match status" value="1"/>
</dbReference>
<dbReference type="GO" id="GO:1900376">
    <property type="term" value="P:regulation of secondary metabolite biosynthetic process"/>
    <property type="evidence" value="ECO:0007669"/>
    <property type="project" value="TreeGrafter"/>
</dbReference>
<keyword evidence="12" id="KW-1185">Reference proteome</keyword>
<dbReference type="OrthoDB" id="8659436at2"/>
<comment type="caution">
    <text evidence="11">The sequence shown here is derived from an EMBL/GenBank/DDBJ whole genome shotgun (WGS) entry which is preliminary data.</text>
</comment>
<dbReference type="SUPFAM" id="SSF46785">
    <property type="entry name" value="Winged helix' DNA-binding domain"/>
    <property type="match status" value="1"/>
</dbReference>
<dbReference type="GO" id="GO:0008270">
    <property type="term" value="F:zinc ion binding"/>
    <property type="evidence" value="ECO:0007669"/>
    <property type="project" value="TreeGrafter"/>
</dbReference>
<gene>
    <name evidence="11" type="ORF">ERL59_00970</name>
</gene>
<evidence type="ECO:0000256" key="8">
    <source>
        <dbReference type="ARBA" id="ARBA00023163"/>
    </source>
</evidence>
<feature type="binding site" evidence="10">
    <location>
        <position position="125"/>
    </location>
    <ligand>
        <name>Fe cation</name>
        <dbReference type="ChEBI" id="CHEBI:24875"/>
    </ligand>
</feature>
<name>A0A6N9PVI6_9BACL</name>
<feature type="binding site" evidence="9">
    <location>
        <position position="99"/>
    </location>
    <ligand>
        <name>Zn(2+)</name>
        <dbReference type="ChEBI" id="CHEBI:29105"/>
    </ligand>
</feature>
<keyword evidence="10" id="KW-0408">Iron</keyword>
<dbReference type="Gene3D" id="1.10.10.10">
    <property type="entry name" value="Winged helix-like DNA-binding domain superfamily/Winged helix DNA-binding domain"/>
    <property type="match status" value="1"/>
</dbReference>
<keyword evidence="9" id="KW-0479">Metal-binding</keyword>
<comment type="subcellular location">
    <subcellularLocation>
        <location evidence="1">Cytoplasm</location>
    </subcellularLocation>
</comment>
<feature type="binding site" evidence="9">
    <location>
        <position position="96"/>
    </location>
    <ligand>
        <name>Zn(2+)</name>
        <dbReference type="ChEBI" id="CHEBI:29105"/>
    </ligand>
</feature>
<feature type="binding site" evidence="9">
    <location>
        <position position="133"/>
    </location>
    <ligand>
        <name>Zn(2+)</name>
        <dbReference type="ChEBI" id="CHEBI:29105"/>
    </ligand>
</feature>
<keyword evidence="3" id="KW-0963">Cytoplasm</keyword>
<comment type="cofactor">
    <cofactor evidence="10">
        <name>Mn(2+)</name>
        <dbReference type="ChEBI" id="CHEBI:29035"/>
    </cofactor>
    <cofactor evidence="10">
        <name>Fe(2+)</name>
        <dbReference type="ChEBI" id="CHEBI:29033"/>
    </cofactor>
    <text evidence="10">Binds 1 Mn(2+) or Fe(2+) ion per subunit.</text>
</comment>
<evidence type="ECO:0000313" key="11">
    <source>
        <dbReference type="EMBL" id="NBI27539.1"/>
    </source>
</evidence>
<dbReference type="AlphaFoldDB" id="A0A6N9PVI6"/>
<proteinExistence type="inferred from homology"/>
<feature type="binding site" evidence="10">
    <location>
        <position position="90"/>
    </location>
    <ligand>
        <name>Fe cation</name>
        <dbReference type="ChEBI" id="CHEBI:24875"/>
    </ligand>
</feature>
<dbReference type="InterPro" id="IPR036388">
    <property type="entry name" value="WH-like_DNA-bd_sf"/>
</dbReference>
<accession>A0A6N9PVI6</accession>
<evidence type="ECO:0000313" key="12">
    <source>
        <dbReference type="Proteomes" id="UP000448943"/>
    </source>
</evidence>
<feature type="binding site" evidence="9">
    <location>
        <position position="136"/>
    </location>
    <ligand>
        <name>Zn(2+)</name>
        <dbReference type="ChEBI" id="CHEBI:29105"/>
    </ligand>
</feature>
<evidence type="ECO:0000256" key="2">
    <source>
        <dbReference type="ARBA" id="ARBA00007957"/>
    </source>
</evidence>
<protein>
    <submittedName>
        <fullName evidence="11">Transcriptional repressor</fullName>
    </submittedName>
</protein>
<organism evidence="11 12">
    <name type="scientific">Chengkuizengella marina</name>
    <dbReference type="NCBI Taxonomy" id="2507566"/>
    <lineage>
        <taxon>Bacteria</taxon>
        <taxon>Bacillati</taxon>
        <taxon>Bacillota</taxon>
        <taxon>Bacilli</taxon>
        <taxon>Bacillales</taxon>
        <taxon>Paenibacillaceae</taxon>
        <taxon>Chengkuizengella</taxon>
    </lineage>
</organism>
<evidence type="ECO:0000256" key="9">
    <source>
        <dbReference type="PIRSR" id="PIRSR602481-1"/>
    </source>
</evidence>
<keyword evidence="8" id="KW-0804">Transcription</keyword>
<keyword evidence="6" id="KW-0805">Transcription regulation</keyword>
<evidence type="ECO:0000256" key="5">
    <source>
        <dbReference type="ARBA" id="ARBA00022833"/>
    </source>
</evidence>
<dbReference type="Pfam" id="PF01475">
    <property type="entry name" value="FUR"/>
    <property type="match status" value="1"/>
</dbReference>
<keyword evidence="7" id="KW-0238">DNA-binding</keyword>